<protein>
    <submittedName>
        <fullName evidence="2">Uncharacterized protein</fullName>
    </submittedName>
</protein>
<dbReference type="Proteomes" id="UP001358586">
    <property type="component" value="Chromosome 9"/>
</dbReference>
<comment type="caution">
    <text evidence="2">The sequence shown here is derived from an EMBL/GenBank/DDBJ whole genome shotgun (WGS) entry which is preliminary data.</text>
</comment>
<evidence type="ECO:0000313" key="2">
    <source>
        <dbReference type="EMBL" id="KAK5802754.1"/>
    </source>
</evidence>
<name>A0ABR0NN39_GOSAR</name>
<feature type="compositionally biased region" description="Low complexity" evidence="1">
    <location>
        <begin position="1"/>
        <end position="10"/>
    </location>
</feature>
<feature type="compositionally biased region" description="Low complexity" evidence="1">
    <location>
        <begin position="36"/>
        <end position="45"/>
    </location>
</feature>
<dbReference type="EMBL" id="JARKNE010000009">
    <property type="protein sequence ID" value="KAK5802754.1"/>
    <property type="molecule type" value="Genomic_DNA"/>
</dbReference>
<evidence type="ECO:0000313" key="3">
    <source>
        <dbReference type="Proteomes" id="UP001358586"/>
    </source>
</evidence>
<organism evidence="2 3">
    <name type="scientific">Gossypium arboreum</name>
    <name type="common">Tree cotton</name>
    <name type="synonym">Gossypium nanking</name>
    <dbReference type="NCBI Taxonomy" id="29729"/>
    <lineage>
        <taxon>Eukaryota</taxon>
        <taxon>Viridiplantae</taxon>
        <taxon>Streptophyta</taxon>
        <taxon>Embryophyta</taxon>
        <taxon>Tracheophyta</taxon>
        <taxon>Spermatophyta</taxon>
        <taxon>Magnoliopsida</taxon>
        <taxon>eudicotyledons</taxon>
        <taxon>Gunneridae</taxon>
        <taxon>Pentapetalae</taxon>
        <taxon>rosids</taxon>
        <taxon>malvids</taxon>
        <taxon>Malvales</taxon>
        <taxon>Malvaceae</taxon>
        <taxon>Malvoideae</taxon>
        <taxon>Gossypium</taxon>
    </lineage>
</organism>
<proteinExistence type="predicted"/>
<evidence type="ECO:0000256" key="1">
    <source>
        <dbReference type="SAM" id="MobiDB-lite"/>
    </source>
</evidence>
<reference evidence="2 3" key="1">
    <citation type="submission" date="2023-03" db="EMBL/GenBank/DDBJ databases">
        <title>WGS of Gossypium arboreum.</title>
        <authorList>
            <person name="Yu D."/>
        </authorList>
    </citation>
    <scope>NUCLEOTIDE SEQUENCE [LARGE SCALE GENOMIC DNA]</scope>
    <source>
        <tissue evidence="2">Leaf</tissue>
    </source>
</reference>
<gene>
    <name evidence="2" type="ORF">PVK06_030373</name>
</gene>
<accession>A0ABR0NN39</accession>
<sequence>MAKVALSLGGRVRGSGRWSQKGHPRSSTVTENDGPQSQGTSTSSGMTLYRCSTTQDEMEPIDFFYTFCNIPPQYWLSLTSGFMGESSGRDLVKNVANPVIPPTEGESFSPQPRSTLLPMTTFQASDSLTHHLFLPPIILDPTIEFINAMNPSATTSAPLLAIFGNPYQALRSSLISTLYYTPYSRKVQTFFSWQKHIGAS</sequence>
<feature type="region of interest" description="Disordered" evidence="1">
    <location>
        <begin position="1"/>
        <end position="47"/>
    </location>
</feature>
<keyword evidence="3" id="KW-1185">Reference proteome</keyword>
<feature type="compositionally biased region" description="Polar residues" evidence="1">
    <location>
        <begin position="25"/>
        <end position="35"/>
    </location>
</feature>